<accession>A0A2N5T5J3</accession>
<evidence type="ECO:0000313" key="3">
    <source>
        <dbReference type="Proteomes" id="UP000235388"/>
    </source>
</evidence>
<dbReference type="AlphaFoldDB" id="A0A2N5T5J3"/>
<keyword evidence="3" id="KW-1185">Reference proteome</keyword>
<name>A0A2N5T5J3_9BASI</name>
<comment type="caution">
    <text evidence="2">The sequence shown here is derived from an EMBL/GenBank/DDBJ whole genome shotgun (WGS) entry which is preliminary data.</text>
</comment>
<evidence type="ECO:0000313" key="2">
    <source>
        <dbReference type="EMBL" id="PLW20745.1"/>
    </source>
</evidence>
<organism evidence="2 3">
    <name type="scientific">Puccinia coronata f. sp. avenae</name>
    <dbReference type="NCBI Taxonomy" id="200324"/>
    <lineage>
        <taxon>Eukaryota</taxon>
        <taxon>Fungi</taxon>
        <taxon>Dikarya</taxon>
        <taxon>Basidiomycota</taxon>
        <taxon>Pucciniomycotina</taxon>
        <taxon>Pucciniomycetes</taxon>
        <taxon>Pucciniales</taxon>
        <taxon>Pucciniaceae</taxon>
        <taxon>Puccinia</taxon>
    </lineage>
</organism>
<feature type="region of interest" description="Disordered" evidence="1">
    <location>
        <begin position="1"/>
        <end position="50"/>
    </location>
</feature>
<reference evidence="2 3" key="1">
    <citation type="submission" date="2017-11" db="EMBL/GenBank/DDBJ databases">
        <title>De novo assembly and phasing of dikaryotic genomes from two isolates of Puccinia coronata f. sp. avenae, the causal agent of oat crown rust.</title>
        <authorList>
            <person name="Miller M.E."/>
            <person name="Zhang Y."/>
            <person name="Omidvar V."/>
            <person name="Sperschneider J."/>
            <person name="Schwessinger B."/>
            <person name="Raley C."/>
            <person name="Palmer J.M."/>
            <person name="Garnica D."/>
            <person name="Upadhyaya N."/>
            <person name="Rathjen J."/>
            <person name="Taylor J.M."/>
            <person name="Park R.F."/>
            <person name="Dodds P.N."/>
            <person name="Hirsch C.D."/>
            <person name="Kianian S.F."/>
            <person name="Figueroa M."/>
        </authorList>
    </citation>
    <scope>NUCLEOTIDE SEQUENCE [LARGE SCALE GENOMIC DNA]</scope>
    <source>
        <strain evidence="2">12NC29</strain>
    </source>
</reference>
<proteinExistence type="predicted"/>
<evidence type="ECO:0000256" key="1">
    <source>
        <dbReference type="SAM" id="MobiDB-lite"/>
    </source>
</evidence>
<sequence length="72" mass="7479">MQERRHKALTQLPQVAGAGVGTPVGNKDAEAETGAKEAEAEAAPKIMATPTRGPRATVVVMGLATPELSKRE</sequence>
<gene>
    <name evidence="2" type="ORF">PCANC_09321</name>
</gene>
<dbReference type="Proteomes" id="UP000235388">
    <property type="component" value="Unassembled WGS sequence"/>
</dbReference>
<protein>
    <submittedName>
        <fullName evidence="2">Uncharacterized protein</fullName>
    </submittedName>
</protein>
<dbReference type="EMBL" id="PGCJ01000792">
    <property type="protein sequence ID" value="PLW20745.1"/>
    <property type="molecule type" value="Genomic_DNA"/>
</dbReference>
<feature type="compositionally biased region" description="Basic and acidic residues" evidence="1">
    <location>
        <begin position="27"/>
        <end position="39"/>
    </location>
</feature>